<evidence type="ECO:0000313" key="2">
    <source>
        <dbReference type="EMBL" id="KAJ1092556.1"/>
    </source>
</evidence>
<dbReference type="AlphaFoldDB" id="A0AAV7LLV0"/>
<evidence type="ECO:0000256" key="1">
    <source>
        <dbReference type="SAM" id="MobiDB-lite"/>
    </source>
</evidence>
<feature type="compositionally biased region" description="Basic and acidic residues" evidence="1">
    <location>
        <begin position="8"/>
        <end position="23"/>
    </location>
</feature>
<keyword evidence="3" id="KW-1185">Reference proteome</keyword>
<evidence type="ECO:0000313" key="3">
    <source>
        <dbReference type="Proteomes" id="UP001066276"/>
    </source>
</evidence>
<dbReference type="Proteomes" id="UP001066276">
    <property type="component" value="Chromosome 11"/>
</dbReference>
<comment type="caution">
    <text evidence="2">The sequence shown here is derived from an EMBL/GenBank/DDBJ whole genome shotgun (WGS) entry which is preliminary data.</text>
</comment>
<sequence length="162" mass="18023">MVLGPAGEARRWVEPATAEEQKSRTGMTRLPWRPLTLRWRAPHRACSSLGSPGTRSCGGLGYPSLLVFGQLLTQGWWEGGSGATRHRKNSESEGVVRWRCLPWLVTASWEAQGLACEEAAVDALEDRGGKRGQRGKDDLEGRWGQLNEMCRRRRAPHDWCGG</sequence>
<accession>A0AAV7LLV0</accession>
<organism evidence="2 3">
    <name type="scientific">Pleurodeles waltl</name>
    <name type="common">Iberian ribbed newt</name>
    <dbReference type="NCBI Taxonomy" id="8319"/>
    <lineage>
        <taxon>Eukaryota</taxon>
        <taxon>Metazoa</taxon>
        <taxon>Chordata</taxon>
        <taxon>Craniata</taxon>
        <taxon>Vertebrata</taxon>
        <taxon>Euteleostomi</taxon>
        <taxon>Amphibia</taxon>
        <taxon>Batrachia</taxon>
        <taxon>Caudata</taxon>
        <taxon>Salamandroidea</taxon>
        <taxon>Salamandridae</taxon>
        <taxon>Pleurodelinae</taxon>
        <taxon>Pleurodeles</taxon>
    </lineage>
</organism>
<name>A0AAV7LLV0_PLEWA</name>
<reference evidence="2" key="1">
    <citation type="journal article" date="2022" name="bioRxiv">
        <title>Sequencing and chromosome-scale assembly of the giantPleurodeles waltlgenome.</title>
        <authorList>
            <person name="Brown T."/>
            <person name="Elewa A."/>
            <person name="Iarovenko S."/>
            <person name="Subramanian E."/>
            <person name="Araus A.J."/>
            <person name="Petzold A."/>
            <person name="Susuki M."/>
            <person name="Suzuki K.-i.T."/>
            <person name="Hayashi T."/>
            <person name="Toyoda A."/>
            <person name="Oliveira C."/>
            <person name="Osipova E."/>
            <person name="Leigh N.D."/>
            <person name="Simon A."/>
            <person name="Yun M.H."/>
        </authorList>
    </citation>
    <scope>NUCLEOTIDE SEQUENCE</scope>
    <source>
        <strain evidence="2">20211129_DDA</strain>
        <tissue evidence="2">Liver</tissue>
    </source>
</reference>
<protein>
    <submittedName>
        <fullName evidence="2">Uncharacterized protein</fullName>
    </submittedName>
</protein>
<gene>
    <name evidence="2" type="ORF">NDU88_005666</name>
</gene>
<proteinExistence type="predicted"/>
<dbReference type="EMBL" id="JANPWB010000015">
    <property type="protein sequence ID" value="KAJ1092556.1"/>
    <property type="molecule type" value="Genomic_DNA"/>
</dbReference>
<feature type="region of interest" description="Disordered" evidence="1">
    <location>
        <begin position="1"/>
        <end position="26"/>
    </location>
</feature>